<dbReference type="Proteomes" id="UP001438953">
    <property type="component" value="Unassembled WGS sequence"/>
</dbReference>
<evidence type="ECO:0000256" key="1">
    <source>
        <dbReference type="SAM" id="Phobius"/>
    </source>
</evidence>
<organism evidence="2 3">
    <name type="scientific">Thioclava kandeliae</name>
    <dbReference type="NCBI Taxonomy" id="3070818"/>
    <lineage>
        <taxon>Bacteria</taxon>
        <taxon>Pseudomonadati</taxon>
        <taxon>Pseudomonadota</taxon>
        <taxon>Alphaproteobacteria</taxon>
        <taxon>Rhodobacterales</taxon>
        <taxon>Paracoccaceae</taxon>
        <taxon>Thioclava</taxon>
    </lineage>
</organism>
<reference evidence="2 3" key="2">
    <citation type="submission" date="2024-06" db="EMBL/GenBank/DDBJ databases">
        <title>Thioclava kandeliae sp. nov. from a rhizosphere soil sample of Kandelia candel in a mangrove.</title>
        <authorList>
            <person name="Mu T."/>
        </authorList>
    </citation>
    <scope>NUCLEOTIDE SEQUENCE [LARGE SCALE GENOMIC DNA]</scope>
    <source>
        <strain evidence="2 3">CPCC 100088</strain>
    </source>
</reference>
<proteinExistence type="predicted"/>
<protein>
    <submittedName>
        <fullName evidence="2">YggT family protein</fullName>
    </submittedName>
</protein>
<keyword evidence="3" id="KW-1185">Reference proteome</keyword>
<keyword evidence="1" id="KW-0812">Transmembrane</keyword>
<dbReference type="Pfam" id="PF02325">
    <property type="entry name" value="CCB3_YggT"/>
    <property type="match status" value="1"/>
</dbReference>
<evidence type="ECO:0000313" key="2">
    <source>
        <dbReference type="EMBL" id="MER5170714.1"/>
    </source>
</evidence>
<keyword evidence="1" id="KW-0472">Membrane</keyword>
<dbReference type="RefSeq" id="WP_339113675.1">
    <property type="nucleotide sequence ID" value="NZ_JAYWLC010000002.1"/>
</dbReference>
<gene>
    <name evidence="2" type="ORF">VSX56_02915</name>
</gene>
<feature type="transmembrane region" description="Helical" evidence="1">
    <location>
        <begin position="71"/>
        <end position="88"/>
    </location>
</feature>
<accession>A0ABV1SE04</accession>
<sequence length="97" mass="11200">MVTLFQALNLILDIVWFIMIVHIIMSWLINFNVLNLRQPIIGQIWYGLNSLLEPIYSPIRRILPNTPGLDLAPLVAFVILMILQRALINNAGFFYGY</sequence>
<dbReference type="InterPro" id="IPR003425">
    <property type="entry name" value="CCB3/YggT"/>
</dbReference>
<comment type="caution">
    <text evidence="2">The sequence shown here is derived from an EMBL/GenBank/DDBJ whole genome shotgun (WGS) entry which is preliminary data.</text>
</comment>
<feature type="transmembrane region" description="Helical" evidence="1">
    <location>
        <begin position="7"/>
        <end position="29"/>
    </location>
</feature>
<dbReference type="EMBL" id="JAYWLC010000002">
    <property type="protein sequence ID" value="MER5170714.1"/>
    <property type="molecule type" value="Genomic_DNA"/>
</dbReference>
<name>A0ABV1SE04_9RHOB</name>
<reference evidence="2 3" key="1">
    <citation type="submission" date="2024-01" db="EMBL/GenBank/DDBJ databases">
        <authorList>
            <person name="Deng Y."/>
            <person name="Su J."/>
        </authorList>
    </citation>
    <scope>NUCLEOTIDE SEQUENCE [LARGE SCALE GENOMIC DNA]</scope>
    <source>
        <strain evidence="2 3">CPCC 100088</strain>
    </source>
</reference>
<evidence type="ECO:0000313" key="3">
    <source>
        <dbReference type="Proteomes" id="UP001438953"/>
    </source>
</evidence>
<keyword evidence="1" id="KW-1133">Transmembrane helix</keyword>